<dbReference type="EMBL" id="OX597822">
    <property type="protein sequence ID" value="CAI9728351.1"/>
    <property type="molecule type" value="Genomic_DNA"/>
</dbReference>
<evidence type="ECO:0000313" key="3">
    <source>
        <dbReference type="Proteomes" id="UP001162480"/>
    </source>
</evidence>
<accession>A0AA36B741</accession>
<protein>
    <submittedName>
        <fullName evidence="2">Uncharacterized protein</fullName>
    </submittedName>
</protein>
<dbReference type="Proteomes" id="UP001162480">
    <property type="component" value="Chromosome 9"/>
</dbReference>
<evidence type="ECO:0000313" key="2">
    <source>
        <dbReference type="EMBL" id="CAI9728351.1"/>
    </source>
</evidence>
<dbReference type="AlphaFoldDB" id="A0AA36B741"/>
<proteinExistence type="predicted"/>
<gene>
    <name evidence="2" type="ORF">OCTVUL_1B023082</name>
</gene>
<keyword evidence="3" id="KW-1185">Reference proteome</keyword>
<organism evidence="2 3">
    <name type="scientific">Octopus vulgaris</name>
    <name type="common">Common octopus</name>
    <dbReference type="NCBI Taxonomy" id="6645"/>
    <lineage>
        <taxon>Eukaryota</taxon>
        <taxon>Metazoa</taxon>
        <taxon>Spiralia</taxon>
        <taxon>Lophotrochozoa</taxon>
        <taxon>Mollusca</taxon>
        <taxon>Cephalopoda</taxon>
        <taxon>Coleoidea</taxon>
        <taxon>Octopodiformes</taxon>
        <taxon>Octopoda</taxon>
        <taxon>Incirrata</taxon>
        <taxon>Octopodidae</taxon>
        <taxon>Octopus</taxon>
    </lineage>
</organism>
<feature type="compositionally biased region" description="Basic and acidic residues" evidence="1">
    <location>
        <begin position="72"/>
        <end position="86"/>
    </location>
</feature>
<evidence type="ECO:0000256" key="1">
    <source>
        <dbReference type="SAM" id="MobiDB-lite"/>
    </source>
</evidence>
<reference evidence="2" key="1">
    <citation type="submission" date="2023-08" db="EMBL/GenBank/DDBJ databases">
        <authorList>
            <person name="Alioto T."/>
            <person name="Alioto T."/>
            <person name="Gomez Garrido J."/>
        </authorList>
    </citation>
    <scope>NUCLEOTIDE SEQUENCE</scope>
</reference>
<name>A0AA36B741_OCTVU</name>
<sequence>MGSLLSSCFPYVRFPFSPTLFSTKEGKNCYYVRQENELPFSVNCNRHLENETVPIAVISTSPILSPASQNRRRFESVERNREREKASSPPEVFSELTDVGMSNKVGRASNARESYEMFSCKTVKQSFFGNCTLRMLLNFFSPAERRRQMLKDAFEHFDCEQAMFKPNRFPHISKYCEVLSPIIEETPDML</sequence>
<feature type="region of interest" description="Disordered" evidence="1">
    <location>
        <begin position="69"/>
        <end position="92"/>
    </location>
</feature>